<gene>
    <name evidence="4" type="ORF">JOF44_002775</name>
</gene>
<sequence>MNFPVRTAGTRLVIVGGGPRAIGVLERLAARAALPEQAARLEGAPLHVDIVDPHMPGAGRIWRAVESPLLLMNSRAADVSIFTDDTVEIDGPVVAGPSLAEWAAGIREGTLTAPTAGTARLAEIEAIGPTSFAGRRVQALYLEWFLGQVLAALPATVTVTVHRTTATAVHRATATAVHRTTATAVHSAPDATAATHRAAATTVPRADDSAGWSVELDDRAPLPADLLVLAAGHTDARPSPARHELAAFARRHGGAYLPPSQAGDAHLDQLAAGQETIVRGMGLGFIDLMALLTEGRGGSFETDPLPGETDRLRYLPSGREPHLHVGSRRGVPYHSKVRDEGEPTSLGELVHVTASALREREDSDGRLDLRTDVVPLIAAEIAHWVPDAPVAAPGQEPLAWLDDPLAGLADSRASLDPDAASQAARDAVVRHIEDDLRERTQGDVTSARMLFQLLLRLHGVLVDQLPTTRLRESSRGDHPRWWHSLFSFVDSGPPPHRLHQLLALERAGVVSFLGPRTVVTADDATGRFVARGGVGTEVEATALVDAFLPESSLAESTNPLLRHLVAGGAAAVGRESAAAAGKLEIDAGSRVIAPDGTIHDTLWAVGPWTSELPIGAFARPRTNAPCHRRNDALARDVLESALTRWEASRRPVGVGREHDGAEGTTDGSAAAARSWHGAPAGREPGPRHAARALRLGVLGPGRIGSALARTALRAGMEVRVAGRAPAPVLAAKLPGAAPAAPADLAADCDIVLLTVPLHVALQLDPQALRGAIVVDATNPWGEEDAAAIAEARIALGDQRGALSTSELVAAHLDASRVVKTLNHIGYHDVEDQGRGSGDPGRRAVAVAADDPLAAEAVGVLLHRLGYDGEMIGSLADGRHVEPGAGLFAGWRTRTELHERRRELVRVG</sequence>
<feature type="region of interest" description="Disordered" evidence="1">
    <location>
        <begin position="649"/>
        <end position="687"/>
    </location>
</feature>
<reference evidence="4 5" key="1">
    <citation type="submission" date="2021-03" db="EMBL/GenBank/DDBJ databases">
        <title>Sequencing the genomes of 1000 actinobacteria strains.</title>
        <authorList>
            <person name="Klenk H.-P."/>
        </authorList>
    </citation>
    <scope>NUCLEOTIDE SEQUENCE [LARGE SCALE GENOMIC DNA]</scope>
    <source>
        <strain evidence="4 5">DSM 14564</strain>
    </source>
</reference>
<dbReference type="InterPro" id="IPR052189">
    <property type="entry name" value="L-asp_N-monooxygenase_NS-form"/>
</dbReference>
<dbReference type="InterPro" id="IPR028939">
    <property type="entry name" value="P5C_Rdtase_cat_N"/>
</dbReference>
<dbReference type="PANTHER" id="PTHR40254:SF1">
    <property type="entry name" value="BLR0577 PROTEIN"/>
    <property type="match status" value="1"/>
</dbReference>
<proteinExistence type="predicted"/>
<dbReference type="Proteomes" id="UP000698222">
    <property type="component" value="Unassembled WGS sequence"/>
</dbReference>
<dbReference type="EMBL" id="JAGIOC010000001">
    <property type="protein sequence ID" value="MBP2409872.1"/>
    <property type="molecule type" value="Genomic_DNA"/>
</dbReference>
<dbReference type="PANTHER" id="PTHR40254">
    <property type="entry name" value="BLR0577 PROTEIN"/>
    <property type="match status" value="1"/>
</dbReference>
<dbReference type="InterPro" id="IPR036291">
    <property type="entry name" value="NAD(P)-bd_dom_sf"/>
</dbReference>
<dbReference type="Gene3D" id="3.40.50.720">
    <property type="entry name" value="NAD(P)-binding Rossmann-like Domain"/>
    <property type="match status" value="1"/>
</dbReference>
<keyword evidence="5" id="KW-1185">Reference proteome</keyword>
<feature type="domain" description="FAD-dependent urate hydroxylase HpyO/Asp monooxygenase CreE-like FAD/NAD(P)-binding" evidence="3">
    <location>
        <begin position="13"/>
        <end position="181"/>
    </location>
</feature>
<evidence type="ECO:0000313" key="5">
    <source>
        <dbReference type="Proteomes" id="UP000698222"/>
    </source>
</evidence>
<protein>
    <submittedName>
        <fullName evidence="4">Dinucleotide-binding enzyme/uncharacterized NAD(P)/FAD-binding protein YdhS</fullName>
    </submittedName>
</protein>
<name>A0ABS4YN94_9MICO</name>
<comment type="caution">
    <text evidence="4">The sequence shown here is derived from an EMBL/GenBank/DDBJ whole genome shotgun (WGS) entry which is preliminary data.</text>
</comment>
<organism evidence="4 5">
    <name type="scientific">Brachybacterium fresconis</name>
    <dbReference type="NCBI Taxonomy" id="173363"/>
    <lineage>
        <taxon>Bacteria</taxon>
        <taxon>Bacillati</taxon>
        <taxon>Actinomycetota</taxon>
        <taxon>Actinomycetes</taxon>
        <taxon>Micrococcales</taxon>
        <taxon>Dermabacteraceae</taxon>
        <taxon>Brachybacterium</taxon>
    </lineage>
</organism>
<evidence type="ECO:0000259" key="2">
    <source>
        <dbReference type="Pfam" id="PF03807"/>
    </source>
</evidence>
<accession>A0ABS4YN94</accession>
<evidence type="ECO:0000256" key="1">
    <source>
        <dbReference type="SAM" id="MobiDB-lite"/>
    </source>
</evidence>
<evidence type="ECO:0000313" key="4">
    <source>
        <dbReference type="EMBL" id="MBP2409872.1"/>
    </source>
</evidence>
<feature type="domain" description="Pyrroline-5-carboxylate reductase catalytic N-terminal" evidence="2">
    <location>
        <begin position="694"/>
        <end position="779"/>
    </location>
</feature>
<dbReference type="SUPFAM" id="SSF51735">
    <property type="entry name" value="NAD(P)-binding Rossmann-fold domains"/>
    <property type="match status" value="1"/>
</dbReference>
<evidence type="ECO:0000259" key="3">
    <source>
        <dbReference type="Pfam" id="PF13454"/>
    </source>
</evidence>
<dbReference type="RefSeq" id="WP_209892588.1">
    <property type="nucleotide sequence ID" value="NZ_BAAAJV010000052.1"/>
</dbReference>
<dbReference type="Pfam" id="PF03807">
    <property type="entry name" value="F420_oxidored"/>
    <property type="match status" value="1"/>
</dbReference>
<dbReference type="InterPro" id="IPR038732">
    <property type="entry name" value="HpyO/CreE_NAD-binding"/>
</dbReference>
<dbReference type="Pfam" id="PF13454">
    <property type="entry name" value="NAD_binding_9"/>
    <property type="match status" value="1"/>
</dbReference>